<evidence type="ECO:0008006" key="2">
    <source>
        <dbReference type="Google" id="ProtNLM"/>
    </source>
</evidence>
<dbReference type="EMBL" id="UINC01135012">
    <property type="protein sequence ID" value="SVD18905.1"/>
    <property type="molecule type" value="Genomic_DNA"/>
</dbReference>
<protein>
    <recommendedName>
        <fullName evidence="2">Cytochrome c-552/4 domain-containing protein</fullName>
    </recommendedName>
</protein>
<sequence>MNQKKNPAILCASALAILCAGFWFYGCGKGASKAKPANGQNDSGASSTLKPRPAYVGRDSCVECHAAAVAKWEGSHHFHAMELPNDKTVRADFNGTTFTHHKITSRFFKKDDHYMVETENQEGKQETFPVKYTFG</sequence>
<dbReference type="PROSITE" id="PS51257">
    <property type="entry name" value="PROKAR_LIPOPROTEIN"/>
    <property type="match status" value="1"/>
</dbReference>
<proteinExistence type="predicted"/>
<feature type="non-terminal residue" evidence="1">
    <location>
        <position position="135"/>
    </location>
</feature>
<dbReference type="AlphaFoldDB" id="A0A382TAS4"/>
<reference evidence="1" key="1">
    <citation type="submission" date="2018-05" db="EMBL/GenBank/DDBJ databases">
        <authorList>
            <person name="Lanie J.A."/>
            <person name="Ng W.-L."/>
            <person name="Kazmierczak K.M."/>
            <person name="Andrzejewski T.M."/>
            <person name="Davidsen T.M."/>
            <person name="Wayne K.J."/>
            <person name="Tettelin H."/>
            <person name="Glass J.I."/>
            <person name="Rusch D."/>
            <person name="Podicherti R."/>
            <person name="Tsui H.-C.T."/>
            <person name="Winkler M.E."/>
        </authorList>
    </citation>
    <scope>NUCLEOTIDE SEQUENCE</scope>
</reference>
<gene>
    <name evidence="1" type="ORF">METZ01_LOCUS371759</name>
</gene>
<accession>A0A382TAS4</accession>
<dbReference type="InterPro" id="IPR036280">
    <property type="entry name" value="Multihaem_cyt_sf"/>
</dbReference>
<evidence type="ECO:0000313" key="1">
    <source>
        <dbReference type="EMBL" id="SVD18905.1"/>
    </source>
</evidence>
<dbReference type="SUPFAM" id="SSF48695">
    <property type="entry name" value="Multiheme cytochromes"/>
    <property type="match status" value="1"/>
</dbReference>
<organism evidence="1">
    <name type="scientific">marine metagenome</name>
    <dbReference type="NCBI Taxonomy" id="408172"/>
    <lineage>
        <taxon>unclassified sequences</taxon>
        <taxon>metagenomes</taxon>
        <taxon>ecological metagenomes</taxon>
    </lineage>
</organism>
<name>A0A382TAS4_9ZZZZ</name>
<dbReference type="Gene3D" id="1.10.1130.10">
    <property type="entry name" value="Flavocytochrome C3, Chain A"/>
    <property type="match status" value="1"/>
</dbReference>